<reference evidence="5" key="1">
    <citation type="submission" date="2022-05" db="EMBL/GenBank/DDBJ databases">
        <title>An RpoN-dependent PEP-CTERM gene is involved in floc formation of an Aquincola tertiaricarbonis strain.</title>
        <authorList>
            <person name="Qiu D."/>
            <person name="Xia M."/>
        </authorList>
    </citation>
    <scope>NUCLEOTIDE SEQUENCE</scope>
    <source>
        <strain evidence="5">RN12</strain>
    </source>
</reference>
<proteinExistence type="inferred from homology"/>
<accession>A0ABY4S2I9</accession>
<evidence type="ECO:0000313" key="6">
    <source>
        <dbReference type="Proteomes" id="UP001056201"/>
    </source>
</evidence>
<dbReference type="PROSITE" id="PS00455">
    <property type="entry name" value="AMP_BINDING"/>
    <property type="match status" value="1"/>
</dbReference>
<protein>
    <submittedName>
        <fullName evidence="5">AMP-binding protein</fullName>
    </submittedName>
</protein>
<dbReference type="Proteomes" id="UP001056201">
    <property type="component" value="Chromosome 1"/>
</dbReference>
<dbReference type="PANTHER" id="PTHR43201:SF5">
    <property type="entry name" value="MEDIUM-CHAIN ACYL-COA LIGASE ACSF2, MITOCHONDRIAL"/>
    <property type="match status" value="1"/>
</dbReference>
<dbReference type="InterPro" id="IPR025110">
    <property type="entry name" value="AMP-bd_C"/>
</dbReference>
<dbReference type="Pfam" id="PF13193">
    <property type="entry name" value="AMP-binding_C"/>
    <property type="match status" value="1"/>
</dbReference>
<evidence type="ECO:0000313" key="5">
    <source>
        <dbReference type="EMBL" id="URI07673.1"/>
    </source>
</evidence>
<dbReference type="Gene3D" id="3.40.50.12780">
    <property type="entry name" value="N-terminal domain of ligase-like"/>
    <property type="match status" value="1"/>
</dbReference>
<organism evidence="5 6">
    <name type="scientific">Aquincola tertiaricarbonis</name>
    <dbReference type="NCBI Taxonomy" id="391953"/>
    <lineage>
        <taxon>Bacteria</taxon>
        <taxon>Pseudomonadati</taxon>
        <taxon>Pseudomonadota</taxon>
        <taxon>Betaproteobacteria</taxon>
        <taxon>Burkholderiales</taxon>
        <taxon>Sphaerotilaceae</taxon>
        <taxon>Aquincola</taxon>
    </lineage>
</organism>
<evidence type="ECO:0000259" key="3">
    <source>
        <dbReference type="Pfam" id="PF00501"/>
    </source>
</evidence>
<evidence type="ECO:0000259" key="4">
    <source>
        <dbReference type="Pfam" id="PF13193"/>
    </source>
</evidence>
<dbReference type="SUPFAM" id="SSF56801">
    <property type="entry name" value="Acetyl-CoA synthetase-like"/>
    <property type="match status" value="1"/>
</dbReference>
<dbReference type="Gene3D" id="3.30.300.30">
    <property type="match status" value="1"/>
</dbReference>
<gene>
    <name evidence="5" type="ORF">MW290_03375</name>
</gene>
<dbReference type="Pfam" id="PF00501">
    <property type="entry name" value="AMP-binding"/>
    <property type="match status" value="1"/>
</dbReference>
<dbReference type="RefSeq" id="WP_250195906.1">
    <property type="nucleotide sequence ID" value="NZ_CP097635.1"/>
</dbReference>
<sequence length="515" mass="56762">MLDLGRTFLQSVERSPRQVAIVDGGLRLSYLEWAGRIGAVQRGLADAGLARGDHLLVVLQNRWEMATLHWACQFAGIVMTPLNWRAKPEEIDYCLADAEAKAIVWEPVEDAAVAASSAASRALRIGVGEVHGATLHFEDWMTAPDEPVPHAEASDWSLMLYTSGTTGRPKGVPRRQRAERIAALAHVAQNRYAVGECTLGVMPLYHTMGVRSLLSLALIDGRIVCIPRFDAARALAAIRDEQVTHLYLVPTLYHDLLSHPDFAATDVRSVRKLGFAGAPMHDALLQRLQAAFEPELFVNHYGSSEIYTFSINQRAAENPGCAGRAGLNTRLRVVKLDQRDPERLAAPMEEGQIIAELRSDEAFEGYHKRPDADAKSLHRGWYFTGDTGYVDPEGDLFVTGRVDDMIISGGENISPVDIESVLSLHPAVDEVAVAGLHDERWGQKVVAFVKASRPVDAQALDAHCRDSDLVNFKRPRDYVFLREIPKSPVGKVLRRKLQSGEYEPALPELPSIPPA</sequence>
<dbReference type="InterPro" id="IPR020845">
    <property type="entry name" value="AMP-binding_CS"/>
</dbReference>
<dbReference type="PANTHER" id="PTHR43201">
    <property type="entry name" value="ACYL-COA SYNTHETASE"/>
    <property type="match status" value="1"/>
</dbReference>
<keyword evidence="6" id="KW-1185">Reference proteome</keyword>
<feature type="domain" description="AMP-dependent synthetase/ligase" evidence="3">
    <location>
        <begin position="10"/>
        <end position="366"/>
    </location>
</feature>
<evidence type="ECO:0000256" key="1">
    <source>
        <dbReference type="ARBA" id="ARBA00006432"/>
    </source>
</evidence>
<feature type="domain" description="AMP-binding enzyme C-terminal" evidence="4">
    <location>
        <begin position="418"/>
        <end position="491"/>
    </location>
</feature>
<comment type="similarity">
    <text evidence="1">Belongs to the ATP-dependent AMP-binding enzyme family.</text>
</comment>
<dbReference type="EMBL" id="CP097635">
    <property type="protein sequence ID" value="URI07673.1"/>
    <property type="molecule type" value="Genomic_DNA"/>
</dbReference>
<dbReference type="InterPro" id="IPR042099">
    <property type="entry name" value="ANL_N_sf"/>
</dbReference>
<dbReference type="InterPro" id="IPR000873">
    <property type="entry name" value="AMP-dep_synth/lig_dom"/>
</dbReference>
<dbReference type="InterPro" id="IPR045851">
    <property type="entry name" value="AMP-bd_C_sf"/>
</dbReference>
<evidence type="ECO:0000256" key="2">
    <source>
        <dbReference type="ARBA" id="ARBA00022598"/>
    </source>
</evidence>
<name>A0ABY4S2I9_AQUTE</name>
<keyword evidence="2" id="KW-0436">Ligase</keyword>